<comment type="caution">
    <text evidence="3">The sequence shown here is derived from an EMBL/GenBank/DDBJ whole genome shotgun (WGS) entry which is preliminary data.</text>
</comment>
<dbReference type="InterPro" id="IPR045518">
    <property type="entry name" value="2EXR"/>
</dbReference>
<proteinExistence type="predicted"/>
<evidence type="ECO:0000259" key="2">
    <source>
        <dbReference type="Pfam" id="PF20150"/>
    </source>
</evidence>
<dbReference type="AlphaFoldDB" id="A0AAW0S600"/>
<reference evidence="3 4" key="1">
    <citation type="submission" date="2020-02" db="EMBL/GenBank/DDBJ databases">
        <title>Comparative genomics of the hypocrealean fungal genus Beauvera.</title>
        <authorList>
            <person name="Showalter D.N."/>
            <person name="Bushley K.E."/>
            <person name="Rehner S.A."/>
        </authorList>
    </citation>
    <scope>NUCLEOTIDE SEQUENCE [LARGE SCALE GENOMIC DNA]</scope>
    <source>
        <strain evidence="3 4">ARSEF4384</strain>
    </source>
</reference>
<dbReference type="EMBL" id="JAAHCF010000030">
    <property type="protein sequence ID" value="KAK8150024.1"/>
    <property type="molecule type" value="Genomic_DNA"/>
</dbReference>
<dbReference type="PANTHER" id="PTHR35910:SF6">
    <property type="entry name" value="2EXR DOMAIN-CONTAINING PROTEIN"/>
    <property type="match status" value="1"/>
</dbReference>
<evidence type="ECO:0000313" key="3">
    <source>
        <dbReference type="EMBL" id="KAK8150024.1"/>
    </source>
</evidence>
<dbReference type="Proteomes" id="UP001397290">
    <property type="component" value="Unassembled WGS sequence"/>
</dbReference>
<accession>A0AAW0S600</accession>
<organism evidence="3 4">
    <name type="scientific">Beauveria asiatica</name>
    <dbReference type="NCBI Taxonomy" id="1069075"/>
    <lineage>
        <taxon>Eukaryota</taxon>
        <taxon>Fungi</taxon>
        <taxon>Dikarya</taxon>
        <taxon>Ascomycota</taxon>
        <taxon>Pezizomycotina</taxon>
        <taxon>Sordariomycetes</taxon>
        <taxon>Hypocreomycetidae</taxon>
        <taxon>Hypocreales</taxon>
        <taxon>Cordycipitaceae</taxon>
        <taxon>Beauveria</taxon>
    </lineage>
</organism>
<sequence>MCFLEGCNTNKGGYGDATTTSEDTGRPKFWIEFRTFDDGMHDMGKASRSASFPQFARLPPELRLRIWELLVQPRIVVACCLERDGRLPERRAQLRSRTAGESTEGYNDNKDGSGGMTNGSCSPVLLRINREARSIGLRFYELTFSWRISKLLSDTPVSQPARVWFNFALDALYLTGELEAFDAYGFNSPMVYFLRPEDTRRVRHVACAFAELGYPQLESDQIFGCLWHVADRFRAAKRLLLALSPGEEEVAHCKFSAGRTGKAGKDKQRGVMLTDEDNIMQKIWEGWMGSVNGQRSRDDRTQLVDKKMVLVREESLADVIASCSTSD</sequence>
<dbReference type="Pfam" id="PF20150">
    <property type="entry name" value="2EXR"/>
    <property type="match status" value="1"/>
</dbReference>
<evidence type="ECO:0000256" key="1">
    <source>
        <dbReference type="SAM" id="MobiDB-lite"/>
    </source>
</evidence>
<name>A0AAW0S600_9HYPO</name>
<dbReference type="PANTHER" id="PTHR35910">
    <property type="entry name" value="2EXR DOMAIN-CONTAINING PROTEIN"/>
    <property type="match status" value="1"/>
</dbReference>
<protein>
    <recommendedName>
        <fullName evidence="2">2EXR domain-containing protein</fullName>
    </recommendedName>
</protein>
<gene>
    <name evidence="3" type="ORF">G3M48_004615</name>
</gene>
<feature type="domain" description="2EXR" evidence="2">
    <location>
        <begin position="52"/>
        <end position="172"/>
    </location>
</feature>
<feature type="region of interest" description="Disordered" evidence="1">
    <location>
        <begin position="92"/>
        <end position="116"/>
    </location>
</feature>
<feature type="compositionally biased region" description="Polar residues" evidence="1">
    <location>
        <begin position="95"/>
        <end position="106"/>
    </location>
</feature>
<keyword evidence="4" id="KW-1185">Reference proteome</keyword>
<evidence type="ECO:0000313" key="4">
    <source>
        <dbReference type="Proteomes" id="UP001397290"/>
    </source>
</evidence>